<dbReference type="PATRIC" id="fig|269796.9.peg.2451"/>
<name>Q2RRU6_RHORT</name>
<dbReference type="STRING" id="269796.Rru_A2349"/>
<evidence type="ECO:0008006" key="3">
    <source>
        <dbReference type="Google" id="ProtNLM"/>
    </source>
</evidence>
<dbReference type="Pfam" id="PF13578">
    <property type="entry name" value="Methyltransf_24"/>
    <property type="match status" value="1"/>
</dbReference>
<proteinExistence type="predicted"/>
<dbReference type="EMBL" id="CP000230">
    <property type="protein sequence ID" value="ABC23149.1"/>
    <property type="molecule type" value="Genomic_DNA"/>
</dbReference>
<dbReference type="SUPFAM" id="SSF48452">
    <property type="entry name" value="TPR-like"/>
    <property type="match status" value="1"/>
</dbReference>
<gene>
    <name evidence="1" type="ordered locus">Rru_A2349</name>
</gene>
<evidence type="ECO:0000313" key="2">
    <source>
        <dbReference type="Proteomes" id="UP000001929"/>
    </source>
</evidence>
<organism evidence="1 2">
    <name type="scientific">Rhodospirillum rubrum (strain ATCC 11170 / ATH 1.1.1 / DSM 467 / LMG 4362 / NCIMB 8255 / S1)</name>
    <dbReference type="NCBI Taxonomy" id="269796"/>
    <lineage>
        <taxon>Bacteria</taxon>
        <taxon>Pseudomonadati</taxon>
        <taxon>Pseudomonadota</taxon>
        <taxon>Alphaproteobacteria</taxon>
        <taxon>Rhodospirillales</taxon>
        <taxon>Rhodospirillaceae</taxon>
        <taxon>Rhodospirillum</taxon>
    </lineage>
</organism>
<dbReference type="eggNOG" id="COG0457">
    <property type="taxonomic scope" value="Bacteria"/>
</dbReference>
<dbReference type="AlphaFoldDB" id="Q2RRU6"/>
<dbReference type="SUPFAM" id="SSF53335">
    <property type="entry name" value="S-adenosyl-L-methionine-dependent methyltransferases"/>
    <property type="match status" value="1"/>
</dbReference>
<keyword evidence="2" id="KW-1185">Reference proteome</keyword>
<dbReference type="EnsemblBacteria" id="ABC23149">
    <property type="protein sequence ID" value="ABC23149"/>
    <property type="gene ID" value="Rru_A2349"/>
</dbReference>
<accession>Q2RRU6</accession>
<dbReference type="HOGENOM" id="CLU_084471_0_0_5"/>
<protein>
    <recommendedName>
        <fullName evidence="3">Class I SAM-dependent methyltransferase</fullName>
    </recommendedName>
</protein>
<reference evidence="1 2" key="1">
    <citation type="journal article" date="2011" name="Stand. Genomic Sci.">
        <title>Complete genome sequence of Rhodospirillum rubrum type strain (S1).</title>
        <authorList>
            <person name="Munk A.C."/>
            <person name="Copeland A."/>
            <person name="Lucas S."/>
            <person name="Lapidus A."/>
            <person name="Del Rio T.G."/>
            <person name="Barry K."/>
            <person name="Detter J.C."/>
            <person name="Hammon N."/>
            <person name="Israni S."/>
            <person name="Pitluck S."/>
            <person name="Brettin T."/>
            <person name="Bruce D."/>
            <person name="Han C."/>
            <person name="Tapia R."/>
            <person name="Gilna P."/>
            <person name="Schmutz J."/>
            <person name="Larimer F."/>
            <person name="Land M."/>
            <person name="Kyrpides N.C."/>
            <person name="Mavromatis K."/>
            <person name="Richardson P."/>
            <person name="Rohde M."/>
            <person name="Goker M."/>
            <person name="Klenk H.P."/>
            <person name="Zhang Y."/>
            <person name="Roberts G.P."/>
            <person name="Reslewic S."/>
            <person name="Schwartz D.C."/>
        </authorList>
    </citation>
    <scope>NUCLEOTIDE SEQUENCE [LARGE SCALE GENOMIC DNA]</scope>
    <source>
        <strain evidence="2">ATCC 11170 / ATH 1.1.1 / DSM 467 / LMG 4362 / NCIMB 8255 / S1</strain>
    </source>
</reference>
<dbReference type="Proteomes" id="UP000001929">
    <property type="component" value="Chromosome"/>
</dbReference>
<sequence>MIEPPHLTHPWPLPLRRLLIEGRRALRLGDREGAAECFTRALRRQANLPEAHLGLALAQRPGPDYLDWLHRLHRVLRPGLYVEIGVESGLSLGLARAETRCLGIDPAAPTGPCPALPANARVIARTSQDFFADPQAVAELPGPIDFAFIDGDHRFASVLHDFIALEAHMAAGGVIALHDTWPLDPLTASRSRQTGFYTADAWKIVPCLRAIRPDLRLLTLPAAPTGLTLITGLDPASSVLGDRFEAIIEAFAALPYAPALASRLALVANDQGALDQLMGWRAMAAAK</sequence>
<dbReference type="RefSeq" id="WP_011390102.1">
    <property type="nucleotide sequence ID" value="NC_007643.1"/>
</dbReference>
<evidence type="ECO:0000313" key="1">
    <source>
        <dbReference type="EMBL" id="ABC23149.1"/>
    </source>
</evidence>
<dbReference type="KEGG" id="rru:Rru_A2349"/>
<dbReference type="InterPro" id="IPR029063">
    <property type="entry name" value="SAM-dependent_MTases_sf"/>
</dbReference>
<dbReference type="Gene3D" id="3.40.50.150">
    <property type="entry name" value="Vaccinia Virus protein VP39"/>
    <property type="match status" value="1"/>
</dbReference>
<dbReference type="InterPro" id="IPR011990">
    <property type="entry name" value="TPR-like_helical_dom_sf"/>
</dbReference>